<dbReference type="OrthoDB" id="5286367at2759"/>
<evidence type="ECO:0000313" key="1">
    <source>
        <dbReference type="EMBL" id="KAH0537621.1"/>
    </source>
</evidence>
<sequence length="231" mass="25445">MTCLGSKADLLALKTRSYSVQLKALDAEQTQNPTTIIAESPTAIFTKNPTTATVESPTTIIADSPITNITEIPILRPFPGRRDGSGCQTEERRYITGRNEVPLSAVFKGSKTEGRGGIAKVTQPDPLWDRRLKSKPSNLEGRLDKLERTVDHLNPTEPYIVHRLGALEKRVDNLEIAAGEMRDTIKGVQNDISGLQRAKDKTLAYIHKELEKLKNGSATRPANISVKLDFS</sequence>
<gene>
    <name evidence="1" type="ORF">FGG08_005613</name>
</gene>
<organism evidence="1 2">
    <name type="scientific">Glutinoglossum americanum</name>
    <dbReference type="NCBI Taxonomy" id="1670608"/>
    <lineage>
        <taxon>Eukaryota</taxon>
        <taxon>Fungi</taxon>
        <taxon>Dikarya</taxon>
        <taxon>Ascomycota</taxon>
        <taxon>Pezizomycotina</taxon>
        <taxon>Geoglossomycetes</taxon>
        <taxon>Geoglossales</taxon>
        <taxon>Geoglossaceae</taxon>
        <taxon>Glutinoglossum</taxon>
    </lineage>
</organism>
<dbReference type="AlphaFoldDB" id="A0A9P8HXV7"/>
<reference evidence="1" key="1">
    <citation type="submission" date="2021-03" db="EMBL/GenBank/DDBJ databases">
        <title>Comparative genomics and phylogenomic investigation of the class Geoglossomycetes provide insights into ecological specialization and systematics.</title>
        <authorList>
            <person name="Melie T."/>
            <person name="Pirro S."/>
            <person name="Miller A.N."/>
            <person name="Quandt A."/>
        </authorList>
    </citation>
    <scope>NUCLEOTIDE SEQUENCE</scope>
    <source>
        <strain evidence="1">GBOQ0MN5Z8</strain>
    </source>
</reference>
<comment type="caution">
    <text evidence="1">The sequence shown here is derived from an EMBL/GenBank/DDBJ whole genome shotgun (WGS) entry which is preliminary data.</text>
</comment>
<accession>A0A9P8HXV7</accession>
<dbReference type="EMBL" id="JAGHQL010000137">
    <property type="protein sequence ID" value="KAH0537621.1"/>
    <property type="molecule type" value="Genomic_DNA"/>
</dbReference>
<name>A0A9P8HXV7_9PEZI</name>
<proteinExistence type="predicted"/>
<evidence type="ECO:0000313" key="2">
    <source>
        <dbReference type="Proteomes" id="UP000698800"/>
    </source>
</evidence>
<dbReference type="Proteomes" id="UP000698800">
    <property type="component" value="Unassembled WGS sequence"/>
</dbReference>
<keyword evidence="2" id="KW-1185">Reference proteome</keyword>
<protein>
    <submittedName>
        <fullName evidence="1">Uncharacterized protein</fullName>
    </submittedName>
</protein>